<organism evidence="1 2">
    <name type="scientific">Pseudoalteromonas phage H101</name>
    <dbReference type="NCBI Taxonomy" id="1654919"/>
    <lineage>
        <taxon>Viruses</taxon>
        <taxon>Duplodnaviria</taxon>
        <taxon>Heunggongvirae</taxon>
        <taxon>Uroviricota</taxon>
        <taxon>Caudoviricetes</taxon>
        <taxon>Shandongvirus</taxon>
        <taxon>Shandongvirus H101</taxon>
    </lineage>
</organism>
<evidence type="ECO:0000313" key="2">
    <source>
        <dbReference type="Proteomes" id="UP000202763"/>
    </source>
</evidence>
<dbReference type="EMBL" id="KR534323">
    <property type="protein sequence ID" value="AKO61085.1"/>
    <property type="molecule type" value="Genomic_DNA"/>
</dbReference>
<dbReference type="Proteomes" id="UP000202763">
    <property type="component" value="Segment"/>
</dbReference>
<dbReference type="KEGG" id="vg:26796679"/>
<evidence type="ECO:0000313" key="1">
    <source>
        <dbReference type="EMBL" id="AKO61085.1"/>
    </source>
</evidence>
<reference evidence="1 2" key="1">
    <citation type="submission" date="2015-05" db="EMBL/GenBank/DDBJ databases">
        <authorList>
            <person name="Wang D.B."/>
            <person name="Wang M."/>
        </authorList>
    </citation>
    <scope>NUCLEOTIDE SEQUENCE [LARGE SCALE GENOMIC DNA]</scope>
</reference>
<name>A0A0H4J2B8_9CAUD</name>
<protein>
    <submittedName>
        <fullName evidence="1">Uncharacterized protein</fullName>
    </submittedName>
</protein>
<accession>A0A0H4J2B8</accession>
<sequence>MDKSKVIYQVTDDSWWDGSEDCPCCSGLKFECYNAVDWYQNGSACSKEQLYKDVLFHYVTGGECYEDNPYENHYEDELLMFMDRFNIKVEWL</sequence>
<keyword evidence="2" id="KW-1185">Reference proteome</keyword>
<proteinExistence type="predicted"/>
<dbReference type="RefSeq" id="YP_009225618.1">
    <property type="nucleotide sequence ID" value="NC_029094.1"/>
</dbReference>
<dbReference type="GeneID" id="26796679"/>